<gene>
    <name evidence="3" type="ORF">CCAX7_004160</name>
</gene>
<dbReference type="InterPro" id="IPR045584">
    <property type="entry name" value="Pilin-like"/>
</dbReference>
<dbReference type="InterPro" id="IPR027558">
    <property type="entry name" value="Pre_pil_HX9DG_C"/>
</dbReference>
<dbReference type="KEGG" id="ccot:CCAX7_004160"/>
<dbReference type="PANTHER" id="PTHR30093">
    <property type="entry name" value="GENERAL SECRETION PATHWAY PROTEIN G"/>
    <property type="match status" value="1"/>
</dbReference>
<proteinExistence type="predicted"/>
<evidence type="ECO:0000256" key="1">
    <source>
        <dbReference type="SAM" id="MobiDB-lite"/>
    </source>
</evidence>
<keyword evidence="4" id="KW-1185">Reference proteome</keyword>
<dbReference type="EMBL" id="AP025739">
    <property type="protein sequence ID" value="BDI28365.1"/>
    <property type="molecule type" value="Genomic_DNA"/>
</dbReference>
<dbReference type="Pfam" id="PF07596">
    <property type="entry name" value="SBP_bac_10"/>
    <property type="match status" value="1"/>
</dbReference>
<feature type="compositionally biased region" description="Basic and acidic residues" evidence="1">
    <location>
        <begin position="245"/>
        <end position="254"/>
    </location>
</feature>
<evidence type="ECO:0000313" key="4">
    <source>
        <dbReference type="Proteomes" id="UP000287394"/>
    </source>
</evidence>
<dbReference type="InterPro" id="IPR011453">
    <property type="entry name" value="DUF1559"/>
</dbReference>
<dbReference type="SUPFAM" id="SSF54523">
    <property type="entry name" value="Pili subunits"/>
    <property type="match status" value="1"/>
</dbReference>
<evidence type="ECO:0000256" key="2">
    <source>
        <dbReference type="SAM" id="Phobius"/>
    </source>
</evidence>
<dbReference type="PANTHER" id="PTHR30093:SF2">
    <property type="entry name" value="TYPE II SECRETION SYSTEM PROTEIN H"/>
    <property type="match status" value="1"/>
</dbReference>
<keyword evidence="2" id="KW-1133">Transmembrane helix</keyword>
<keyword evidence="2" id="KW-0472">Membrane</keyword>
<sequence length="262" mass="28050">MKKTGFTLIELLVVIAIIAILAAILFPVFAKAREKARQISCASNMKQLSLGLIQYAQDYDEKFPLANEKDDGGGWGWWWTWAYTTQPYVKSYNVFRCPDDSAAVTGNGVPAKSYHVNTFLCDSGFATCGPMSPGGDWATGATPLVTPSLASINRPADTILIAEAHNAESVAHNSAQKGDGIFASASFIGQSWQDGFLGFGEIPDGKATGNYPFGPNGAVTAAHTGRANFAFCDGHVKSLLPIQTDPDRAGDPDHNMWNAARN</sequence>
<keyword evidence="2" id="KW-0812">Transmembrane</keyword>
<reference evidence="3 4" key="1">
    <citation type="journal article" date="2019" name="Int. J. Syst. Evol. Microbiol.">
        <title>Capsulimonas corticalis gen. nov., sp. nov., an aerobic capsulated bacterium, of a novel bacterial order, Capsulimonadales ord. nov., of the class Armatimonadia of the phylum Armatimonadetes.</title>
        <authorList>
            <person name="Li J."/>
            <person name="Kudo C."/>
            <person name="Tonouchi A."/>
        </authorList>
    </citation>
    <scope>NUCLEOTIDE SEQUENCE [LARGE SCALE GENOMIC DNA]</scope>
    <source>
        <strain evidence="3 4">AX-7</strain>
    </source>
</reference>
<dbReference type="InterPro" id="IPR012902">
    <property type="entry name" value="N_methyl_site"/>
</dbReference>
<dbReference type="AlphaFoldDB" id="A0A402D325"/>
<protein>
    <submittedName>
        <fullName evidence="3">Uncharacterized protein</fullName>
    </submittedName>
</protein>
<dbReference type="Gene3D" id="3.30.700.10">
    <property type="entry name" value="Glycoprotein, Type 4 Pilin"/>
    <property type="match status" value="1"/>
</dbReference>
<dbReference type="Pfam" id="PF07963">
    <property type="entry name" value="N_methyl"/>
    <property type="match status" value="1"/>
</dbReference>
<dbReference type="Proteomes" id="UP000287394">
    <property type="component" value="Chromosome"/>
</dbReference>
<dbReference type="PROSITE" id="PS00409">
    <property type="entry name" value="PROKAR_NTER_METHYL"/>
    <property type="match status" value="1"/>
</dbReference>
<organism evidence="3 4">
    <name type="scientific">Capsulimonas corticalis</name>
    <dbReference type="NCBI Taxonomy" id="2219043"/>
    <lineage>
        <taxon>Bacteria</taxon>
        <taxon>Bacillati</taxon>
        <taxon>Armatimonadota</taxon>
        <taxon>Armatimonadia</taxon>
        <taxon>Capsulimonadales</taxon>
        <taxon>Capsulimonadaceae</taxon>
        <taxon>Capsulimonas</taxon>
    </lineage>
</organism>
<feature type="region of interest" description="Disordered" evidence="1">
    <location>
        <begin position="243"/>
        <end position="262"/>
    </location>
</feature>
<dbReference type="NCBIfam" id="TIGR04294">
    <property type="entry name" value="pre_pil_HX9DG"/>
    <property type="match status" value="1"/>
</dbReference>
<name>A0A402D325_9BACT</name>
<dbReference type="RefSeq" id="WP_218025721.1">
    <property type="nucleotide sequence ID" value="NZ_AP025739.1"/>
</dbReference>
<evidence type="ECO:0000313" key="3">
    <source>
        <dbReference type="EMBL" id="BDI28365.1"/>
    </source>
</evidence>
<accession>A0A402D325</accession>
<dbReference type="NCBIfam" id="TIGR02532">
    <property type="entry name" value="IV_pilin_GFxxxE"/>
    <property type="match status" value="1"/>
</dbReference>
<feature type="transmembrane region" description="Helical" evidence="2">
    <location>
        <begin position="6"/>
        <end position="30"/>
    </location>
</feature>